<accession>A0ABQ1WUI7</accession>
<dbReference type="RefSeq" id="WP_188557592.1">
    <property type="nucleotide sequence ID" value="NZ_BMGS01000004.1"/>
</dbReference>
<proteinExistence type="predicted"/>
<gene>
    <name evidence="1" type="ORF">GCM10011378_19090</name>
</gene>
<dbReference type="Proteomes" id="UP000601361">
    <property type="component" value="Unassembled WGS sequence"/>
</dbReference>
<name>A0ABQ1WUI7_9BACT</name>
<organism evidence="1 2">
    <name type="scientific">Hymenobacter glacieicola</name>
    <dbReference type="NCBI Taxonomy" id="1562124"/>
    <lineage>
        <taxon>Bacteria</taxon>
        <taxon>Pseudomonadati</taxon>
        <taxon>Bacteroidota</taxon>
        <taxon>Cytophagia</taxon>
        <taxon>Cytophagales</taxon>
        <taxon>Hymenobacteraceae</taxon>
        <taxon>Hymenobacter</taxon>
    </lineage>
</organism>
<keyword evidence="2" id="KW-1185">Reference proteome</keyword>
<protein>
    <submittedName>
        <fullName evidence="1">Uncharacterized protein</fullName>
    </submittedName>
</protein>
<reference evidence="2" key="1">
    <citation type="journal article" date="2019" name="Int. J. Syst. Evol. Microbiol.">
        <title>The Global Catalogue of Microorganisms (GCM) 10K type strain sequencing project: providing services to taxonomists for standard genome sequencing and annotation.</title>
        <authorList>
            <consortium name="The Broad Institute Genomics Platform"/>
            <consortium name="The Broad Institute Genome Sequencing Center for Infectious Disease"/>
            <person name="Wu L."/>
            <person name="Ma J."/>
        </authorList>
    </citation>
    <scope>NUCLEOTIDE SEQUENCE [LARGE SCALE GENOMIC DNA]</scope>
    <source>
        <strain evidence="2">CGMCC 1.12990</strain>
    </source>
</reference>
<evidence type="ECO:0000313" key="2">
    <source>
        <dbReference type="Proteomes" id="UP000601361"/>
    </source>
</evidence>
<sequence length="189" mass="21997">MPNLFQEVFERARREKRLLGVRSSQGDPSRFSVGYVLSYSEEVVVLRIINRDGMPTAIQSFNLLDVFQLDFDDQYTRHVEFKADNLDKVYAGLKSPAFLEQEDLTVPLLLERAHQAGQLVNVYTHLSMDYYGYVRQLTQEHVLMECFTEYGLPDGLVVFRIEDVRNFIWSNEDTRVLELRLKQRGPQGA</sequence>
<comment type="caution">
    <text evidence="1">The sequence shown here is derived from an EMBL/GenBank/DDBJ whole genome shotgun (WGS) entry which is preliminary data.</text>
</comment>
<dbReference type="EMBL" id="BMGS01000004">
    <property type="protein sequence ID" value="GGG42911.1"/>
    <property type="molecule type" value="Genomic_DNA"/>
</dbReference>
<evidence type="ECO:0000313" key="1">
    <source>
        <dbReference type="EMBL" id="GGG42911.1"/>
    </source>
</evidence>